<organism evidence="1 2">
    <name type="scientific">Clostridium beijerinckii</name>
    <name type="common">Clostridium MP</name>
    <dbReference type="NCBI Taxonomy" id="1520"/>
    <lineage>
        <taxon>Bacteria</taxon>
        <taxon>Bacillati</taxon>
        <taxon>Bacillota</taxon>
        <taxon>Clostridia</taxon>
        <taxon>Eubacteriales</taxon>
        <taxon>Clostridiaceae</taxon>
        <taxon>Clostridium</taxon>
    </lineage>
</organism>
<name>A0A7X9XR15_CLOBE</name>
<dbReference type="EMBL" id="JABAGD010000036">
    <property type="protein sequence ID" value="NMF06541.1"/>
    <property type="molecule type" value="Genomic_DNA"/>
</dbReference>
<comment type="caution">
    <text evidence="1">The sequence shown here is derived from an EMBL/GenBank/DDBJ whole genome shotgun (WGS) entry which is preliminary data.</text>
</comment>
<evidence type="ECO:0000313" key="2">
    <source>
        <dbReference type="Proteomes" id="UP000587880"/>
    </source>
</evidence>
<proteinExistence type="predicted"/>
<sequence length="103" mass="11393">MNKLIISTFTFFLLFLFTVNVNAAPIVLNQGLYSARDSGLTITSSMNAKINNPNGRVILIIIDANQTIKELVRLDPTSTEHTLKPLDYGSYIIIFGNTPVTFS</sequence>
<evidence type="ECO:0000313" key="1">
    <source>
        <dbReference type="EMBL" id="NMF06541.1"/>
    </source>
</evidence>
<dbReference type="Proteomes" id="UP000587880">
    <property type="component" value="Unassembled WGS sequence"/>
</dbReference>
<accession>A0A7X9XR15</accession>
<protein>
    <submittedName>
        <fullName evidence="1">Uncharacterized protein</fullName>
    </submittedName>
</protein>
<reference evidence="1 2" key="1">
    <citation type="submission" date="2020-04" db="EMBL/GenBank/DDBJ databases">
        <authorList>
            <person name="Hitch T.C.A."/>
            <person name="Wylensek D."/>
            <person name="Clavel T."/>
        </authorList>
    </citation>
    <scope>NUCLEOTIDE SEQUENCE [LARGE SCALE GENOMIC DNA]</scope>
    <source>
        <strain evidence="1 2">WB01_NA02</strain>
    </source>
</reference>
<dbReference type="AlphaFoldDB" id="A0A7X9XR15"/>
<dbReference type="RefSeq" id="WP_168982642.1">
    <property type="nucleotide sequence ID" value="NZ_JABAGD010000036.1"/>
</dbReference>
<gene>
    <name evidence="1" type="ORF">HF849_17640</name>
</gene>